<dbReference type="RefSeq" id="WP_062657352.1">
    <property type="nucleotide sequence ID" value="NZ_BCSY01000048.1"/>
</dbReference>
<dbReference type="AlphaFoldDB" id="A0A117IAF9"/>
<feature type="region of interest" description="Disordered" evidence="1">
    <location>
        <begin position="33"/>
        <end position="58"/>
    </location>
</feature>
<keyword evidence="3" id="KW-1185">Reference proteome</keyword>
<protein>
    <submittedName>
        <fullName evidence="2">Uncharacterized protein</fullName>
    </submittedName>
</protein>
<dbReference type="Proteomes" id="UP000069443">
    <property type="component" value="Unassembled WGS sequence"/>
</dbReference>
<name>A0A117IAF9_MYCCR</name>
<proteinExistence type="predicted"/>
<comment type="caution">
    <text evidence="2">The sequence shown here is derived from an EMBL/GenBank/DDBJ whole genome shotgun (WGS) entry which is preliminary data.</text>
</comment>
<gene>
    <name evidence="2" type="ORF">RMCC_3225</name>
</gene>
<evidence type="ECO:0000313" key="3">
    <source>
        <dbReference type="Proteomes" id="UP000069443"/>
    </source>
</evidence>
<sequence length="113" mass="12607">MVHDDLAWFGYGRKSGRGVDRRAEDVAVALDHRADTKSRPQQRKTIDPAGRVSESLQERHSRWGIRAGDHHGVTNSLDQFVIGPEHRFRHFGEVARQSCGAMIAVNFGVGSET</sequence>
<accession>A0A117IAF9</accession>
<reference evidence="3" key="1">
    <citation type="journal article" date="2016" name="Genome Announc.">
        <title>Draft Genome Sequences of Five Rapidly Growing Mycobacterium Species, M. thermoresistibile, M. fortuitum subsp. acetamidolyticum, M. canariasense, M. brisbanense, and M. novocastrense.</title>
        <authorList>
            <person name="Katahira K."/>
            <person name="Ogura Y."/>
            <person name="Gotoh Y."/>
            <person name="Hayashi T."/>
        </authorList>
    </citation>
    <scope>NUCLEOTIDE SEQUENCE [LARGE SCALE GENOMIC DNA]</scope>
    <source>
        <strain evidence="3">JCM15298</strain>
    </source>
</reference>
<organism evidence="2 3">
    <name type="scientific">Mycolicibacterium canariasense</name>
    <name type="common">Mycobacterium canariasense</name>
    <dbReference type="NCBI Taxonomy" id="228230"/>
    <lineage>
        <taxon>Bacteria</taxon>
        <taxon>Bacillati</taxon>
        <taxon>Actinomycetota</taxon>
        <taxon>Actinomycetes</taxon>
        <taxon>Mycobacteriales</taxon>
        <taxon>Mycobacteriaceae</taxon>
        <taxon>Mycolicibacterium</taxon>
    </lineage>
</organism>
<evidence type="ECO:0000256" key="1">
    <source>
        <dbReference type="SAM" id="MobiDB-lite"/>
    </source>
</evidence>
<dbReference type="EMBL" id="BCSY01000048">
    <property type="protein sequence ID" value="GAS96259.1"/>
    <property type="molecule type" value="Genomic_DNA"/>
</dbReference>
<evidence type="ECO:0000313" key="2">
    <source>
        <dbReference type="EMBL" id="GAS96259.1"/>
    </source>
</evidence>
<reference evidence="3" key="2">
    <citation type="submission" date="2016-02" db="EMBL/GenBank/DDBJ databases">
        <title>Draft genome sequence of five rapidly growing Mycobacterium species.</title>
        <authorList>
            <person name="Katahira K."/>
            <person name="Gotou Y."/>
            <person name="Iida K."/>
            <person name="Ogura Y."/>
            <person name="Hayashi T."/>
        </authorList>
    </citation>
    <scope>NUCLEOTIDE SEQUENCE [LARGE SCALE GENOMIC DNA]</scope>
    <source>
        <strain evidence="3">JCM15298</strain>
    </source>
</reference>